<dbReference type="CDD" id="cd11065">
    <property type="entry name" value="CYP64-like"/>
    <property type="match status" value="1"/>
</dbReference>
<evidence type="ECO:0000256" key="6">
    <source>
        <dbReference type="ARBA" id="ARBA00022692"/>
    </source>
</evidence>
<evidence type="ECO:0000256" key="10">
    <source>
        <dbReference type="ARBA" id="ARBA00023004"/>
    </source>
</evidence>
<comment type="similarity">
    <text evidence="4 14">Belongs to the cytochrome P450 family.</text>
</comment>
<dbReference type="AlphaFoldDB" id="A0A0C9XHH2"/>
<feature type="transmembrane region" description="Helical" evidence="15">
    <location>
        <begin position="12"/>
        <end position="33"/>
    </location>
</feature>
<evidence type="ECO:0000256" key="1">
    <source>
        <dbReference type="ARBA" id="ARBA00001971"/>
    </source>
</evidence>
<dbReference type="PROSITE" id="PS00086">
    <property type="entry name" value="CYTOCHROME_P450"/>
    <property type="match status" value="1"/>
</dbReference>
<evidence type="ECO:0000256" key="8">
    <source>
        <dbReference type="ARBA" id="ARBA00022989"/>
    </source>
</evidence>
<keyword evidence="12 15" id="KW-0472">Membrane</keyword>
<dbReference type="SUPFAM" id="SSF48264">
    <property type="entry name" value="Cytochrome P450"/>
    <property type="match status" value="1"/>
</dbReference>
<reference evidence="17" key="2">
    <citation type="submission" date="2015-01" db="EMBL/GenBank/DDBJ databases">
        <title>Evolutionary Origins and Diversification of the Mycorrhizal Mutualists.</title>
        <authorList>
            <consortium name="DOE Joint Genome Institute"/>
            <consortium name="Mycorrhizal Genomics Consortium"/>
            <person name="Kohler A."/>
            <person name="Kuo A."/>
            <person name="Nagy L.G."/>
            <person name="Floudas D."/>
            <person name="Copeland A."/>
            <person name="Barry K.W."/>
            <person name="Cichocki N."/>
            <person name="Veneault-Fourrey C."/>
            <person name="LaButti K."/>
            <person name="Lindquist E.A."/>
            <person name="Lipzen A."/>
            <person name="Lundell T."/>
            <person name="Morin E."/>
            <person name="Murat C."/>
            <person name="Riley R."/>
            <person name="Ohm R."/>
            <person name="Sun H."/>
            <person name="Tunlid A."/>
            <person name="Henrissat B."/>
            <person name="Grigoriev I.V."/>
            <person name="Hibbett D.S."/>
            <person name="Martin F."/>
        </authorList>
    </citation>
    <scope>NUCLEOTIDE SEQUENCE [LARGE SCALE GENOMIC DNA]</scope>
    <source>
        <strain evidence="17">441</strain>
    </source>
</reference>
<evidence type="ECO:0000256" key="3">
    <source>
        <dbReference type="ARBA" id="ARBA00005179"/>
    </source>
</evidence>
<dbReference type="InterPro" id="IPR002401">
    <property type="entry name" value="Cyt_P450_E_grp-I"/>
</dbReference>
<comment type="pathway">
    <text evidence="3">Secondary metabolite biosynthesis.</text>
</comment>
<dbReference type="InterPro" id="IPR050364">
    <property type="entry name" value="Cytochrome_P450_fung"/>
</dbReference>
<dbReference type="PANTHER" id="PTHR46300">
    <property type="entry name" value="P450, PUTATIVE (EUROFUNG)-RELATED-RELATED"/>
    <property type="match status" value="1"/>
</dbReference>
<keyword evidence="6 15" id="KW-0812">Transmembrane</keyword>
<gene>
    <name evidence="16" type="ORF">PISMIDRAFT_122082</name>
</gene>
<dbReference type="GO" id="GO:0016020">
    <property type="term" value="C:membrane"/>
    <property type="evidence" value="ECO:0007669"/>
    <property type="project" value="UniProtKB-SubCell"/>
</dbReference>
<keyword evidence="5 13" id="KW-0349">Heme</keyword>
<dbReference type="GO" id="GO:0005506">
    <property type="term" value="F:iron ion binding"/>
    <property type="evidence" value="ECO:0007669"/>
    <property type="project" value="InterPro"/>
</dbReference>
<evidence type="ECO:0000256" key="14">
    <source>
        <dbReference type="RuleBase" id="RU000461"/>
    </source>
</evidence>
<dbReference type="InterPro" id="IPR001128">
    <property type="entry name" value="Cyt_P450"/>
</dbReference>
<evidence type="ECO:0008006" key="18">
    <source>
        <dbReference type="Google" id="ProtNLM"/>
    </source>
</evidence>
<evidence type="ECO:0000313" key="17">
    <source>
        <dbReference type="Proteomes" id="UP000054018"/>
    </source>
</evidence>
<dbReference type="Pfam" id="PF00067">
    <property type="entry name" value="p450"/>
    <property type="match status" value="1"/>
</dbReference>
<evidence type="ECO:0000256" key="11">
    <source>
        <dbReference type="ARBA" id="ARBA00023033"/>
    </source>
</evidence>
<evidence type="ECO:0000256" key="5">
    <source>
        <dbReference type="ARBA" id="ARBA00022617"/>
    </source>
</evidence>
<evidence type="ECO:0000256" key="9">
    <source>
        <dbReference type="ARBA" id="ARBA00023002"/>
    </source>
</evidence>
<evidence type="ECO:0000313" key="16">
    <source>
        <dbReference type="EMBL" id="KIK11775.1"/>
    </source>
</evidence>
<evidence type="ECO:0000256" key="2">
    <source>
        <dbReference type="ARBA" id="ARBA00004167"/>
    </source>
</evidence>
<dbReference type="Proteomes" id="UP000054018">
    <property type="component" value="Unassembled WGS sequence"/>
</dbReference>
<dbReference type="InterPro" id="IPR036396">
    <property type="entry name" value="Cyt_P450_sf"/>
</dbReference>
<dbReference type="PRINTS" id="PR00385">
    <property type="entry name" value="P450"/>
</dbReference>
<evidence type="ECO:0000256" key="12">
    <source>
        <dbReference type="ARBA" id="ARBA00023136"/>
    </source>
</evidence>
<dbReference type="InterPro" id="IPR017972">
    <property type="entry name" value="Cyt_P450_CS"/>
</dbReference>
<dbReference type="OrthoDB" id="2789670at2759"/>
<dbReference type="EMBL" id="KN834159">
    <property type="protein sequence ID" value="KIK11775.1"/>
    <property type="molecule type" value="Genomic_DNA"/>
</dbReference>
<name>A0A0C9XHH2_9AGAM</name>
<evidence type="ECO:0000256" key="15">
    <source>
        <dbReference type="SAM" id="Phobius"/>
    </source>
</evidence>
<protein>
    <recommendedName>
        <fullName evidence="18">Cytochrome P450</fullName>
    </recommendedName>
</protein>
<keyword evidence="10 13" id="KW-0408">Iron</keyword>
<sequence length="502" mass="56433">MEHTLFQTKLSSLPPSLVVGVLCGVAFSLWLAIRSKGGQLPYPPGPKRLPFIGNVLDVNLKEPHITYTQWAAKYGDVVYSRILNQDFVIISSEKIARHLADQRSTIYSDRPQSPLYKLFGVERMTFLLTYCNEWRAHRKLLHLSLKPEAVDKYQDLYLTNARRLLDNLKQNGVKFREHFHLYTGAISLELTYGRRIEGKNDPIIAMATSLGVILSEETTPEKGGLLMAFPLLRYFPAWFPGLGFKRYAGASKKMVRTLAERPYNTAKQQMESGILPQCLVHDFLTHGDVEEASAKDAAAGVYLGLSTSAAAILETLVLAMILFPEVQQKVHAELDTVLGKGNLPTFADRPRLPYLQAVLFEVLRWQPVFPLGVPHATTASDIYEGHYIPEGCIVIFNVWAMTRNCSDPERFDPKRHLTPDGQIIPQARQHHGIHFGFGRRVCPGRTFAEYALWAAAATMLSSLKFERAKDAKGNYIDIKLAFTHGQASHPLPFECSISNRLD</sequence>
<comment type="cofactor">
    <cofactor evidence="1 13">
        <name>heme</name>
        <dbReference type="ChEBI" id="CHEBI:30413"/>
    </cofactor>
</comment>
<dbReference type="Gene3D" id="1.10.630.10">
    <property type="entry name" value="Cytochrome P450"/>
    <property type="match status" value="1"/>
</dbReference>
<evidence type="ECO:0000256" key="4">
    <source>
        <dbReference type="ARBA" id="ARBA00010617"/>
    </source>
</evidence>
<keyword evidence="11 14" id="KW-0503">Monooxygenase</keyword>
<dbReference type="GO" id="GO:0004497">
    <property type="term" value="F:monooxygenase activity"/>
    <property type="evidence" value="ECO:0007669"/>
    <property type="project" value="UniProtKB-KW"/>
</dbReference>
<keyword evidence="9 14" id="KW-0560">Oxidoreductase</keyword>
<feature type="binding site" description="axial binding residue" evidence="13">
    <location>
        <position position="442"/>
    </location>
    <ligand>
        <name>heme</name>
        <dbReference type="ChEBI" id="CHEBI:30413"/>
    </ligand>
    <ligandPart>
        <name>Fe</name>
        <dbReference type="ChEBI" id="CHEBI:18248"/>
    </ligandPart>
</feature>
<evidence type="ECO:0000256" key="7">
    <source>
        <dbReference type="ARBA" id="ARBA00022723"/>
    </source>
</evidence>
<keyword evidence="8 15" id="KW-1133">Transmembrane helix</keyword>
<keyword evidence="17" id="KW-1185">Reference proteome</keyword>
<dbReference type="STRING" id="765257.A0A0C9XHH2"/>
<proteinExistence type="inferred from homology"/>
<organism evidence="16 17">
    <name type="scientific">Pisolithus microcarpus 441</name>
    <dbReference type="NCBI Taxonomy" id="765257"/>
    <lineage>
        <taxon>Eukaryota</taxon>
        <taxon>Fungi</taxon>
        <taxon>Dikarya</taxon>
        <taxon>Basidiomycota</taxon>
        <taxon>Agaricomycotina</taxon>
        <taxon>Agaricomycetes</taxon>
        <taxon>Agaricomycetidae</taxon>
        <taxon>Boletales</taxon>
        <taxon>Sclerodermatineae</taxon>
        <taxon>Pisolithaceae</taxon>
        <taxon>Pisolithus</taxon>
    </lineage>
</organism>
<dbReference type="HOGENOM" id="CLU_001570_2_3_1"/>
<dbReference type="PANTHER" id="PTHR46300:SF2">
    <property type="entry name" value="CYTOCHROME P450 MONOOXYGENASE ALNH-RELATED"/>
    <property type="match status" value="1"/>
</dbReference>
<dbReference type="PRINTS" id="PR00463">
    <property type="entry name" value="EP450I"/>
</dbReference>
<dbReference type="GO" id="GO:0020037">
    <property type="term" value="F:heme binding"/>
    <property type="evidence" value="ECO:0007669"/>
    <property type="project" value="InterPro"/>
</dbReference>
<dbReference type="GO" id="GO:0016705">
    <property type="term" value="F:oxidoreductase activity, acting on paired donors, with incorporation or reduction of molecular oxygen"/>
    <property type="evidence" value="ECO:0007669"/>
    <property type="project" value="InterPro"/>
</dbReference>
<accession>A0A0C9XHH2</accession>
<reference evidence="16 17" key="1">
    <citation type="submission" date="2014-04" db="EMBL/GenBank/DDBJ databases">
        <authorList>
            <consortium name="DOE Joint Genome Institute"/>
            <person name="Kuo A."/>
            <person name="Kohler A."/>
            <person name="Costa M.D."/>
            <person name="Nagy L.G."/>
            <person name="Floudas D."/>
            <person name="Copeland A."/>
            <person name="Barry K.W."/>
            <person name="Cichocki N."/>
            <person name="Veneault-Fourrey C."/>
            <person name="LaButti K."/>
            <person name="Lindquist E.A."/>
            <person name="Lipzen A."/>
            <person name="Lundell T."/>
            <person name="Morin E."/>
            <person name="Murat C."/>
            <person name="Sun H."/>
            <person name="Tunlid A."/>
            <person name="Henrissat B."/>
            <person name="Grigoriev I.V."/>
            <person name="Hibbett D.S."/>
            <person name="Martin F."/>
            <person name="Nordberg H.P."/>
            <person name="Cantor M.N."/>
            <person name="Hua S.X."/>
        </authorList>
    </citation>
    <scope>NUCLEOTIDE SEQUENCE [LARGE SCALE GENOMIC DNA]</scope>
    <source>
        <strain evidence="16 17">441</strain>
    </source>
</reference>
<evidence type="ECO:0000256" key="13">
    <source>
        <dbReference type="PIRSR" id="PIRSR602401-1"/>
    </source>
</evidence>
<keyword evidence="7 13" id="KW-0479">Metal-binding</keyword>
<comment type="subcellular location">
    <subcellularLocation>
        <location evidence="2">Membrane</location>
        <topology evidence="2">Single-pass membrane protein</topology>
    </subcellularLocation>
</comment>